<dbReference type="Proteomes" id="UP000198406">
    <property type="component" value="Unassembled WGS sequence"/>
</dbReference>
<dbReference type="OrthoDB" id="73141at2759"/>
<feature type="compositionally biased region" description="Basic and acidic residues" evidence="1">
    <location>
        <begin position="1"/>
        <end position="13"/>
    </location>
</feature>
<reference evidence="2 3" key="1">
    <citation type="journal article" date="2015" name="Plant Cell">
        <title>Oil accumulation by the oleaginous diatom Fistulifera solaris as revealed by the genome and transcriptome.</title>
        <authorList>
            <person name="Tanaka T."/>
            <person name="Maeda Y."/>
            <person name="Veluchamy A."/>
            <person name="Tanaka M."/>
            <person name="Abida H."/>
            <person name="Marechal E."/>
            <person name="Bowler C."/>
            <person name="Muto M."/>
            <person name="Sunaga Y."/>
            <person name="Tanaka M."/>
            <person name="Yoshino T."/>
            <person name="Taniguchi T."/>
            <person name="Fukuda Y."/>
            <person name="Nemoto M."/>
            <person name="Matsumoto M."/>
            <person name="Wong P.S."/>
            <person name="Aburatani S."/>
            <person name="Fujibuchi W."/>
        </authorList>
    </citation>
    <scope>NUCLEOTIDE SEQUENCE [LARGE SCALE GENOMIC DNA]</scope>
    <source>
        <strain evidence="2 3">JPCC DA0580</strain>
    </source>
</reference>
<gene>
    <name evidence="2" type="ORF">FisN_7Hu193</name>
</gene>
<keyword evidence="3" id="KW-1185">Reference proteome</keyword>
<dbReference type="EMBL" id="BDSP01000152">
    <property type="protein sequence ID" value="GAX20875.1"/>
    <property type="molecule type" value="Genomic_DNA"/>
</dbReference>
<protein>
    <submittedName>
        <fullName evidence="2">Uncharacterized protein</fullName>
    </submittedName>
</protein>
<name>A0A1Z5K3S6_FISSO</name>
<feature type="region of interest" description="Disordered" evidence="1">
    <location>
        <begin position="1"/>
        <end position="22"/>
    </location>
</feature>
<accession>A0A1Z5K3S6</accession>
<evidence type="ECO:0000313" key="2">
    <source>
        <dbReference type="EMBL" id="GAX20875.1"/>
    </source>
</evidence>
<evidence type="ECO:0000313" key="3">
    <source>
        <dbReference type="Proteomes" id="UP000198406"/>
    </source>
</evidence>
<dbReference type="InParanoid" id="A0A1Z5K3S6"/>
<dbReference type="AlphaFoldDB" id="A0A1Z5K3S6"/>
<comment type="caution">
    <text evidence="2">The sequence shown here is derived from an EMBL/GenBank/DDBJ whole genome shotgun (WGS) entry which is preliminary data.</text>
</comment>
<proteinExistence type="predicted"/>
<sequence length="278" mass="32162">MSPHAESNRRKADPDDDDLPAQTRMRIGETSLNKVKASHLLKCPVSFVPIQMDGDKLVSSSGSKRLIECEVGLSDLQRMTDLFYQKAFLDATLDSFIHSHSEPHGLRFAKWIYQQLTGSCLWDEDCRLRDKTPFPISSNDQHVVFDLASAHIAARGSLKRPKEYRERAFQLDECRVWMRLHFWAMRESGVFVQSPSFADYYVRFIGHYIGVYETQSPLFTRESLRWSADPENIDNYIANGRRMIDVLGLSIEEARQQIPEEERSDTQWPYHTVKESIA</sequence>
<evidence type="ECO:0000256" key="1">
    <source>
        <dbReference type="SAM" id="MobiDB-lite"/>
    </source>
</evidence>
<organism evidence="2 3">
    <name type="scientific">Fistulifera solaris</name>
    <name type="common">Oleaginous diatom</name>
    <dbReference type="NCBI Taxonomy" id="1519565"/>
    <lineage>
        <taxon>Eukaryota</taxon>
        <taxon>Sar</taxon>
        <taxon>Stramenopiles</taxon>
        <taxon>Ochrophyta</taxon>
        <taxon>Bacillariophyta</taxon>
        <taxon>Bacillariophyceae</taxon>
        <taxon>Bacillariophycidae</taxon>
        <taxon>Naviculales</taxon>
        <taxon>Naviculaceae</taxon>
        <taxon>Fistulifera</taxon>
    </lineage>
</organism>